<dbReference type="InterPro" id="IPR016181">
    <property type="entry name" value="Acyl_CoA_acyltransferase"/>
</dbReference>
<keyword evidence="3" id="KW-1185">Reference proteome</keyword>
<dbReference type="OrthoDB" id="667047at2"/>
<feature type="domain" description="N-acetyltransferase" evidence="1">
    <location>
        <begin position="13"/>
        <end position="170"/>
    </location>
</feature>
<dbReference type="EMBL" id="QPMM01000001">
    <property type="protein sequence ID" value="RFS26756.1"/>
    <property type="molecule type" value="Genomic_DNA"/>
</dbReference>
<name>A0A3E1YHA4_9BACT</name>
<dbReference type="SUPFAM" id="SSF55729">
    <property type="entry name" value="Acyl-CoA N-acyltransferases (Nat)"/>
    <property type="match status" value="1"/>
</dbReference>
<dbReference type="InterPro" id="IPR000182">
    <property type="entry name" value="GNAT_dom"/>
</dbReference>
<sequence>MDHFQSQVKSGTYSIRQLNPNEAQLYKAIRLEAIRTEPSMFRCSTPAEEDLSDAQWQERVVSPRSVFGLYENDTIIGMTSILLLNEQEAFLGQSYIRKEFRGKGLASLFYKVRLEFAYGLNLKRLTVSHRANNTISKAANQRAGFQFSYREPAEWLDGTNDDVLYYVLEL</sequence>
<evidence type="ECO:0000259" key="1">
    <source>
        <dbReference type="PROSITE" id="PS51186"/>
    </source>
</evidence>
<organism evidence="2 3">
    <name type="scientific">Chitinophaga silvatica</name>
    <dbReference type="NCBI Taxonomy" id="2282649"/>
    <lineage>
        <taxon>Bacteria</taxon>
        <taxon>Pseudomonadati</taxon>
        <taxon>Bacteroidota</taxon>
        <taxon>Chitinophagia</taxon>
        <taxon>Chitinophagales</taxon>
        <taxon>Chitinophagaceae</taxon>
        <taxon>Chitinophaga</taxon>
    </lineage>
</organism>
<comment type="caution">
    <text evidence="2">The sequence shown here is derived from an EMBL/GenBank/DDBJ whole genome shotgun (WGS) entry which is preliminary data.</text>
</comment>
<dbReference type="Gene3D" id="3.40.630.30">
    <property type="match status" value="1"/>
</dbReference>
<dbReference type="CDD" id="cd04301">
    <property type="entry name" value="NAT_SF"/>
    <property type="match status" value="1"/>
</dbReference>
<dbReference type="RefSeq" id="WP_116973947.1">
    <property type="nucleotide sequence ID" value="NZ_QPMM01000001.1"/>
</dbReference>
<accession>A0A3E1YHA4</accession>
<dbReference type="Pfam" id="PF00583">
    <property type="entry name" value="Acetyltransf_1"/>
    <property type="match status" value="1"/>
</dbReference>
<keyword evidence="2" id="KW-0808">Transferase</keyword>
<dbReference type="PROSITE" id="PS51186">
    <property type="entry name" value="GNAT"/>
    <property type="match status" value="1"/>
</dbReference>
<proteinExistence type="predicted"/>
<reference evidence="2 3" key="1">
    <citation type="submission" date="2018-07" db="EMBL/GenBank/DDBJ databases">
        <title>Chitinophaga K2CV101002-2 sp. nov., isolated from a monsoon evergreen broad-leaved forest soil.</title>
        <authorList>
            <person name="Lv Y."/>
        </authorList>
    </citation>
    <scope>NUCLEOTIDE SEQUENCE [LARGE SCALE GENOMIC DNA]</scope>
    <source>
        <strain evidence="2 3">GDMCC 1.1288</strain>
    </source>
</reference>
<evidence type="ECO:0000313" key="3">
    <source>
        <dbReference type="Proteomes" id="UP000260644"/>
    </source>
</evidence>
<gene>
    <name evidence="2" type="ORF">DVR12_02935</name>
</gene>
<dbReference type="GO" id="GO:0016747">
    <property type="term" value="F:acyltransferase activity, transferring groups other than amino-acyl groups"/>
    <property type="evidence" value="ECO:0007669"/>
    <property type="project" value="InterPro"/>
</dbReference>
<protein>
    <submittedName>
        <fullName evidence="2">GNAT family N-acetyltransferase</fullName>
    </submittedName>
</protein>
<evidence type="ECO:0000313" key="2">
    <source>
        <dbReference type="EMBL" id="RFS26756.1"/>
    </source>
</evidence>
<dbReference type="AlphaFoldDB" id="A0A3E1YHA4"/>
<dbReference type="Proteomes" id="UP000260644">
    <property type="component" value="Unassembled WGS sequence"/>
</dbReference>